<accession>A0A2S9JJX4</accession>
<name>A0A2S9JJX4_9HYPH</name>
<protein>
    <recommendedName>
        <fullName evidence="4">DUF1127 domain-containing protein</fullName>
    </recommendedName>
</protein>
<organism evidence="2 3">
    <name type="scientific">Phyllobacterium myrsinacearum</name>
    <dbReference type="NCBI Taxonomy" id="28101"/>
    <lineage>
        <taxon>Bacteria</taxon>
        <taxon>Pseudomonadati</taxon>
        <taxon>Pseudomonadota</taxon>
        <taxon>Alphaproteobacteria</taxon>
        <taxon>Hyphomicrobiales</taxon>
        <taxon>Phyllobacteriaceae</taxon>
        <taxon>Phyllobacterium</taxon>
    </lineage>
</organism>
<proteinExistence type="predicted"/>
<dbReference type="Proteomes" id="UP000238563">
    <property type="component" value="Unassembled WGS sequence"/>
</dbReference>
<sequence length="98" mass="11131">MNMVDFGIVGTVRRLWSHYAHVRDEMRTERSVSALPDYLLKDIGWPDAYAERLARRNSMKEIAGNDNAGAVRPSARSRRPAHTATGKTSQNGHFKLEY</sequence>
<dbReference type="AlphaFoldDB" id="A0A2S9JJX4"/>
<dbReference type="EMBL" id="PVBT01000003">
    <property type="protein sequence ID" value="PRD53390.1"/>
    <property type="molecule type" value="Genomic_DNA"/>
</dbReference>
<evidence type="ECO:0000313" key="2">
    <source>
        <dbReference type="EMBL" id="PRD53390.1"/>
    </source>
</evidence>
<reference evidence="2 3" key="1">
    <citation type="submission" date="2018-02" db="EMBL/GenBank/DDBJ databases">
        <title>The draft genome of Phyllobacterium myrsinacearum DSM5892.</title>
        <authorList>
            <person name="Li L."/>
            <person name="Liu L."/>
            <person name="Zhang X."/>
            <person name="Wang T."/>
        </authorList>
    </citation>
    <scope>NUCLEOTIDE SEQUENCE [LARGE SCALE GENOMIC DNA]</scope>
    <source>
        <strain evidence="2 3">DSM 5892</strain>
    </source>
</reference>
<evidence type="ECO:0008006" key="4">
    <source>
        <dbReference type="Google" id="ProtNLM"/>
    </source>
</evidence>
<gene>
    <name evidence="2" type="ORF">C5750_13515</name>
</gene>
<keyword evidence="3" id="KW-1185">Reference proteome</keyword>
<comment type="caution">
    <text evidence="2">The sequence shown here is derived from an EMBL/GenBank/DDBJ whole genome shotgun (WGS) entry which is preliminary data.</text>
</comment>
<dbReference type="OrthoDB" id="8116829at2"/>
<dbReference type="RefSeq" id="WP_105734394.1">
    <property type="nucleotide sequence ID" value="NZ_PVBT01000003.1"/>
</dbReference>
<feature type="region of interest" description="Disordered" evidence="1">
    <location>
        <begin position="64"/>
        <end position="98"/>
    </location>
</feature>
<evidence type="ECO:0000256" key="1">
    <source>
        <dbReference type="SAM" id="MobiDB-lite"/>
    </source>
</evidence>
<evidence type="ECO:0000313" key="3">
    <source>
        <dbReference type="Proteomes" id="UP000238563"/>
    </source>
</evidence>